<keyword evidence="5 7" id="KW-0520">NAD</keyword>
<organism evidence="10 11">
    <name type="scientific">Candidatus Enterococcus avicola</name>
    <dbReference type="NCBI Taxonomy" id="2838561"/>
    <lineage>
        <taxon>Bacteria</taxon>
        <taxon>Bacillati</taxon>
        <taxon>Bacillota</taxon>
        <taxon>Bacilli</taxon>
        <taxon>Lactobacillales</taxon>
        <taxon>Enterococcaceae</taxon>
        <taxon>Enterococcus</taxon>
    </lineage>
</organism>
<dbReference type="InterPro" id="IPR013118">
    <property type="entry name" value="Mannitol_DH_C"/>
</dbReference>
<dbReference type="PANTHER" id="PTHR30524">
    <property type="entry name" value="MANNITOL-1-PHOSPHATE 5-DEHYDROGENASE"/>
    <property type="match status" value="1"/>
</dbReference>
<dbReference type="AlphaFoldDB" id="A0A9D2JID4"/>
<dbReference type="InterPro" id="IPR008927">
    <property type="entry name" value="6-PGluconate_DH-like_C_sf"/>
</dbReference>
<dbReference type="NCBIfam" id="NF002646">
    <property type="entry name" value="PRK02318.1-2"/>
    <property type="match status" value="1"/>
</dbReference>
<dbReference type="Gene3D" id="3.40.50.720">
    <property type="entry name" value="NAD(P)-binding Rossmann-like Domain"/>
    <property type="match status" value="1"/>
</dbReference>
<dbReference type="InterPro" id="IPR013328">
    <property type="entry name" value="6PGD_dom2"/>
</dbReference>
<feature type="domain" description="Mannitol dehydrogenase N-terminal" evidence="8">
    <location>
        <begin position="1"/>
        <end position="195"/>
    </location>
</feature>
<reference evidence="10" key="1">
    <citation type="journal article" date="2021" name="PeerJ">
        <title>Extensive microbial diversity within the chicken gut microbiome revealed by metagenomics and culture.</title>
        <authorList>
            <person name="Gilroy R."/>
            <person name="Ravi A."/>
            <person name="Getino M."/>
            <person name="Pursley I."/>
            <person name="Horton D.L."/>
            <person name="Alikhan N.F."/>
            <person name="Baker D."/>
            <person name="Gharbi K."/>
            <person name="Hall N."/>
            <person name="Watson M."/>
            <person name="Adriaenssens E.M."/>
            <person name="Foster-Nyarko E."/>
            <person name="Jarju S."/>
            <person name="Secka A."/>
            <person name="Antonio M."/>
            <person name="Oren A."/>
            <person name="Chaudhuri R.R."/>
            <person name="La Ragione R."/>
            <person name="Hildebrand F."/>
            <person name="Pallen M.J."/>
        </authorList>
    </citation>
    <scope>NUCLEOTIDE SEQUENCE</scope>
    <source>
        <strain evidence="10">CHK172-16539</strain>
    </source>
</reference>
<evidence type="ECO:0000313" key="10">
    <source>
        <dbReference type="EMBL" id="HIZ52635.1"/>
    </source>
</evidence>
<dbReference type="Pfam" id="PF08125">
    <property type="entry name" value="Mannitol_dh_C"/>
    <property type="match status" value="1"/>
</dbReference>
<dbReference type="EMBL" id="DXBN01000039">
    <property type="protein sequence ID" value="HIZ52635.1"/>
    <property type="molecule type" value="Genomic_DNA"/>
</dbReference>
<comment type="caution">
    <text evidence="10">The sequence shown here is derived from an EMBL/GenBank/DDBJ whole genome shotgun (WGS) entry which is preliminary data.</text>
</comment>
<dbReference type="GO" id="GO:0008926">
    <property type="term" value="F:mannitol-1-phosphate 5-dehydrogenase activity"/>
    <property type="evidence" value="ECO:0007669"/>
    <property type="project" value="UniProtKB-UniRule"/>
</dbReference>
<sequence length="380" mass="43261">MKAVHFGAGNIGRGFIGEILHQNNFEVTFIDVNDTIIQALQTRKEYTIGLADESKEKILIDQVSGINNQLAPEAVINAITKASIITTAIGPNILPYIAEIVAQGIEARKTAGITEPIDVVACENMIRGSTYFKTEVAKYIENQDYFEQFVGFPDAAVDRIVPEQKHEDVLYVEVEPFSEWIINRTQVKNQLIQLHGVQYVDDLEPYIERKLFSVNTGHATVAYTAAWFGYATIDEAMEDTLVLAQLKAVLTETGRLLVAKWGFDQEKHEAYIEKIIHRFQNIYISDAISRVARTPIRKLGAQERFIRPIREMHERKMESPHLLATVGMILNYNDPNDAESKKIQEMIRQKPLEMVINEITGITDIELIEKIKENVLRYRK</sequence>
<dbReference type="InterPro" id="IPR036291">
    <property type="entry name" value="NAD(P)-bd_dom_sf"/>
</dbReference>
<evidence type="ECO:0000256" key="1">
    <source>
        <dbReference type="ARBA" id="ARBA00006541"/>
    </source>
</evidence>
<evidence type="ECO:0000256" key="5">
    <source>
        <dbReference type="ARBA" id="ARBA00023027"/>
    </source>
</evidence>
<name>A0A9D2JID4_9ENTE</name>
<dbReference type="GO" id="GO:0019592">
    <property type="term" value="P:mannitol catabolic process"/>
    <property type="evidence" value="ECO:0007669"/>
    <property type="project" value="TreeGrafter"/>
</dbReference>
<dbReference type="PROSITE" id="PS00974">
    <property type="entry name" value="MANNITOL_DHGENASE"/>
    <property type="match status" value="1"/>
</dbReference>
<dbReference type="PRINTS" id="PR00084">
    <property type="entry name" value="MTLDHDRGNASE"/>
</dbReference>
<dbReference type="GO" id="GO:0005829">
    <property type="term" value="C:cytosol"/>
    <property type="evidence" value="ECO:0007669"/>
    <property type="project" value="TreeGrafter"/>
</dbReference>
<dbReference type="InterPro" id="IPR023027">
    <property type="entry name" value="Mannitol_DH_CS"/>
</dbReference>
<dbReference type="NCBIfam" id="NF002647">
    <property type="entry name" value="PRK02318.1-3"/>
    <property type="match status" value="1"/>
</dbReference>
<dbReference type="PANTHER" id="PTHR30524:SF0">
    <property type="entry name" value="ALTRONATE OXIDOREDUCTASE-RELATED"/>
    <property type="match status" value="1"/>
</dbReference>
<evidence type="ECO:0000259" key="9">
    <source>
        <dbReference type="Pfam" id="PF08125"/>
    </source>
</evidence>
<comment type="similarity">
    <text evidence="1 7">Belongs to the mannitol dehydrogenase family.</text>
</comment>
<accession>A0A9D2JID4</accession>
<dbReference type="InterPro" id="IPR013131">
    <property type="entry name" value="Mannitol_DH_N"/>
</dbReference>
<dbReference type="SUPFAM" id="SSF51735">
    <property type="entry name" value="NAD(P)-binding Rossmann-fold domains"/>
    <property type="match status" value="1"/>
</dbReference>
<dbReference type="InterPro" id="IPR023028">
    <property type="entry name" value="Mannitol_1_phos_5_DH"/>
</dbReference>
<feature type="domain" description="Mannitol dehydrogenase C-terminal" evidence="9">
    <location>
        <begin position="202"/>
        <end position="376"/>
    </location>
</feature>
<dbReference type="SUPFAM" id="SSF48179">
    <property type="entry name" value="6-phosphogluconate dehydrogenase C-terminal domain-like"/>
    <property type="match status" value="1"/>
</dbReference>
<evidence type="ECO:0000256" key="6">
    <source>
        <dbReference type="ARBA" id="ARBA00048615"/>
    </source>
</evidence>
<gene>
    <name evidence="7" type="primary">mtlD</name>
    <name evidence="10" type="ORF">IAA20_01650</name>
</gene>
<evidence type="ECO:0000256" key="2">
    <source>
        <dbReference type="ARBA" id="ARBA00012939"/>
    </source>
</evidence>
<dbReference type="Proteomes" id="UP000824063">
    <property type="component" value="Unassembled WGS sequence"/>
</dbReference>
<evidence type="ECO:0000256" key="4">
    <source>
        <dbReference type="ARBA" id="ARBA00023002"/>
    </source>
</evidence>
<evidence type="ECO:0000256" key="3">
    <source>
        <dbReference type="ARBA" id="ARBA00016219"/>
    </source>
</evidence>
<dbReference type="Gene3D" id="1.10.1040.10">
    <property type="entry name" value="N-(1-d-carboxylethyl)-l-norvaline Dehydrogenase, domain 2"/>
    <property type="match status" value="1"/>
</dbReference>
<dbReference type="NCBIfam" id="NF002652">
    <property type="entry name" value="PRK02318.2-5"/>
    <property type="match status" value="1"/>
</dbReference>
<protein>
    <recommendedName>
        <fullName evidence="3 7">Mannitol-1-phosphate 5-dehydrogenase</fullName>
        <ecNumber evidence="2 7">1.1.1.17</ecNumber>
    </recommendedName>
</protein>
<evidence type="ECO:0000313" key="11">
    <source>
        <dbReference type="Proteomes" id="UP000824063"/>
    </source>
</evidence>
<evidence type="ECO:0000259" key="8">
    <source>
        <dbReference type="Pfam" id="PF01232"/>
    </source>
</evidence>
<evidence type="ECO:0000256" key="7">
    <source>
        <dbReference type="HAMAP-Rule" id="MF_00196"/>
    </source>
</evidence>
<proteinExistence type="inferred from homology"/>
<dbReference type="EC" id="1.1.1.17" evidence="2 7"/>
<reference evidence="10" key="2">
    <citation type="submission" date="2021-04" db="EMBL/GenBank/DDBJ databases">
        <authorList>
            <person name="Gilroy R."/>
        </authorList>
    </citation>
    <scope>NUCLEOTIDE SEQUENCE</scope>
    <source>
        <strain evidence="10">CHK172-16539</strain>
    </source>
</reference>
<feature type="binding site" evidence="7">
    <location>
        <begin position="3"/>
        <end position="14"/>
    </location>
    <ligand>
        <name>NAD(+)</name>
        <dbReference type="ChEBI" id="CHEBI:57540"/>
    </ligand>
</feature>
<comment type="catalytic activity">
    <reaction evidence="6 7">
        <text>D-mannitol 1-phosphate + NAD(+) = beta-D-fructose 6-phosphate + NADH + H(+)</text>
        <dbReference type="Rhea" id="RHEA:19661"/>
        <dbReference type="ChEBI" id="CHEBI:15378"/>
        <dbReference type="ChEBI" id="CHEBI:57540"/>
        <dbReference type="ChEBI" id="CHEBI:57634"/>
        <dbReference type="ChEBI" id="CHEBI:57945"/>
        <dbReference type="ChEBI" id="CHEBI:61381"/>
        <dbReference type="EC" id="1.1.1.17"/>
    </reaction>
</comment>
<dbReference type="Pfam" id="PF01232">
    <property type="entry name" value="Mannitol_dh"/>
    <property type="match status" value="1"/>
</dbReference>
<dbReference type="HAMAP" id="MF_00196">
    <property type="entry name" value="Mannitol_dehydrog"/>
    <property type="match status" value="1"/>
</dbReference>
<dbReference type="InterPro" id="IPR000669">
    <property type="entry name" value="Mannitol_DH"/>
</dbReference>
<keyword evidence="4 7" id="KW-0560">Oxidoreductase</keyword>